<dbReference type="GO" id="GO:0004709">
    <property type="term" value="F:MAP kinase kinase kinase activity"/>
    <property type="evidence" value="ECO:0007669"/>
    <property type="project" value="UniProtKB-EC"/>
</dbReference>
<evidence type="ECO:0000256" key="6">
    <source>
        <dbReference type="ARBA" id="ARBA00022553"/>
    </source>
</evidence>
<keyword evidence="5" id="KW-0723">Serine/threonine-protein kinase</keyword>
<proteinExistence type="inferred from homology"/>
<keyword evidence="21" id="KW-1185">Reference proteome</keyword>
<dbReference type="Gene3D" id="1.10.510.10">
    <property type="entry name" value="Transferase(Phosphotransferase) domain 1"/>
    <property type="match status" value="1"/>
</dbReference>
<dbReference type="CTD" id="9020"/>
<dbReference type="OMA" id="IDIWSSC"/>
<reference evidence="20" key="2">
    <citation type="submission" date="2025-09" db="UniProtKB">
        <authorList>
            <consortium name="Ensembl"/>
        </authorList>
    </citation>
    <scope>IDENTIFICATION</scope>
</reference>
<feature type="binding site" evidence="17">
    <location>
        <position position="423"/>
    </location>
    <ligand>
        <name>ATP</name>
        <dbReference type="ChEBI" id="CHEBI:30616"/>
    </ligand>
</feature>
<protein>
    <recommendedName>
        <fullName evidence="14">Mitogen-activated protein kinase kinase kinase 14</fullName>
        <ecNumber evidence="3">2.7.11.25</ecNumber>
    </recommendedName>
    <alternativeName>
        <fullName evidence="15">NF-kappa-beta-inducing kinase</fullName>
    </alternativeName>
    <alternativeName>
        <fullName evidence="16">Serine/threonine-protein kinase NIK</fullName>
    </alternativeName>
</protein>
<dbReference type="PANTHER" id="PTHR48016:SF9">
    <property type="entry name" value="MITOGEN-ACTIVATED PROTEIN KINASE KINASE KINASE 14"/>
    <property type="match status" value="1"/>
</dbReference>
<dbReference type="InterPro" id="IPR017441">
    <property type="entry name" value="Protein_kinase_ATP_BS"/>
</dbReference>
<dbReference type="GO" id="GO:0005524">
    <property type="term" value="F:ATP binding"/>
    <property type="evidence" value="ECO:0007669"/>
    <property type="project" value="UniProtKB-UniRule"/>
</dbReference>
<keyword evidence="8 17" id="KW-0547">Nucleotide-binding</keyword>
<evidence type="ECO:0000256" key="4">
    <source>
        <dbReference type="ARBA" id="ARBA00022490"/>
    </source>
</evidence>
<evidence type="ECO:0000256" key="11">
    <source>
        <dbReference type="ARBA" id="ARBA00022843"/>
    </source>
</evidence>
<dbReference type="InterPro" id="IPR008271">
    <property type="entry name" value="Ser/Thr_kinase_AS"/>
</dbReference>
<evidence type="ECO:0000256" key="7">
    <source>
        <dbReference type="ARBA" id="ARBA00022679"/>
    </source>
</evidence>
<evidence type="ECO:0000256" key="1">
    <source>
        <dbReference type="ARBA" id="ARBA00004496"/>
    </source>
</evidence>
<dbReference type="SMART" id="SM00220">
    <property type="entry name" value="S_TKc"/>
    <property type="match status" value="1"/>
</dbReference>
<gene>
    <name evidence="20" type="primary">MAP3K14</name>
</gene>
<reference evidence="20" key="1">
    <citation type="submission" date="2025-08" db="UniProtKB">
        <authorList>
            <consortium name="Ensembl"/>
        </authorList>
    </citation>
    <scope>IDENTIFICATION</scope>
</reference>
<evidence type="ECO:0000256" key="3">
    <source>
        <dbReference type="ARBA" id="ARBA00012406"/>
    </source>
</evidence>
<dbReference type="PROSITE" id="PS50011">
    <property type="entry name" value="PROTEIN_KINASE_DOM"/>
    <property type="match status" value="1"/>
</dbReference>
<evidence type="ECO:0000256" key="15">
    <source>
        <dbReference type="ARBA" id="ARBA00076928"/>
    </source>
</evidence>
<keyword evidence="9" id="KW-0418">Kinase</keyword>
<evidence type="ECO:0000313" key="21">
    <source>
        <dbReference type="Proteomes" id="UP000694545"/>
    </source>
</evidence>
<dbReference type="PANTHER" id="PTHR48016">
    <property type="entry name" value="MAP KINASE KINASE KINASE SSK2-RELATED-RELATED"/>
    <property type="match status" value="1"/>
</dbReference>
<name>A0A8D2LFU5_VARKO</name>
<dbReference type="Gene3D" id="3.30.200.20">
    <property type="entry name" value="Phosphorylase Kinase, domain 1"/>
    <property type="match status" value="1"/>
</dbReference>
<dbReference type="Ensembl" id="ENSVKKT00000022014.1">
    <property type="protein sequence ID" value="ENSVKKP00000021479.1"/>
    <property type="gene ID" value="ENSVKKG00000014368.1"/>
</dbReference>
<dbReference type="GeneID" id="123031703"/>
<sequence>MAVMEIACQETPVPTIRHPKELLGKAPQDLTSEKKSCVCKVEVPDKHVLQGPWKILSDVIAKGTAKEDSEKESLASISIIAQAECEISQEFSPTYSERHFIADTKQFSRSSSLDQIPNNVAHATEGKMAPAYWKAVRHGKSRKKRRKKRSRIVTSKGADSSTQKPRTPEQESCIPIPVQENDSHVGMSWHSASCKELGWDFSSFEKPSQVLPAGKVHLLKNQTKLELYKLISPAQCLSHVQGSPTQDNFFPQSETLHPLPCGKFPPPFYGYEDLLPVLRPVPLGAYLFDDLSRADGKCVLSDQSLEPNFSKCSHQSVKNTSNRLSIDEFLVDALKGSVILGEPRHLASLAKTWTGGGMNSKVCLQDMDENEGVLLTEKLKAVDYEYHEDVHWARCQGLLGTGSFGEVYRMEDKQTGFQCAAKKVRVEHFRAEELTTCTGMMHAKVLPLYGAVKEGLWITVFMKVMEGGSLGQLLKRCGSLPEDRALDYLGQALEGLEYLHAHCVLHGDVKADNILLSGDRRHAVLCDFGHAAHLHPDGVGKYLVTADYVPGTETHLAPEVVIGKRCDSKADIWSSCCMMLHLLNGCHPWTRYYNHPLCLKIAKEPPPLREIPPSCHPFTAQVIKAGLEKEPTKRSSAAELRMKASTALEQVGGLKSPLKGVCRESRCLQISQDTSLSEPPLPILETPASLKILARSSSQLLLSQGLTEKKQSSHPSMCEQLLWPCDSLQPSIPAPLSTKKGSSTEWRTTTFEHDLQPVELELILNSLSQPFSLEEQEQMLSFFSLDSCLPSEVDEKGSLKTFHSLKDTMSSGVHSWSSQTDGQSNSWNSWLHRSRQTDMPTYFDGVKIEIHLLSGESLYIREFRGAKVGDVAIGISSQIPASAFSFFTKEGQSVCCDMEVPDPGIELQCILAPDCSCGWRWRVKHGRLEKRQ</sequence>
<feature type="domain" description="Protein kinase" evidence="19">
    <location>
        <begin position="393"/>
        <end position="648"/>
    </location>
</feature>
<dbReference type="KEGG" id="vko:123031703"/>
<keyword evidence="4" id="KW-0963">Cytoplasm</keyword>
<evidence type="ECO:0000256" key="10">
    <source>
        <dbReference type="ARBA" id="ARBA00022840"/>
    </source>
</evidence>
<evidence type="ECO:0000256" key="2">
    <source>
        <dbReference type="ARBA" id="ARBA00006529"/>
    </source>
</evidence>
<comment type="catalytic activity">
    <reaction evidence="12">
        <text>L-threonyl-[protein] + ATP = O-phospho-L-threonyl-[protein] + ADP + H(+)</text>
        <dbReference type="Rhea" id="RHEA:46608"/>
        <dbReference type="Rhea" id="RHEA-COMP:11060"/>
        <dbReference type="Rhea" id="RHEA-COMP:11605"/>
        <dbReference type="ChEBI" id="CHEBI:15378"/>
        <dbReference type="ChEBI" id="CHEBI:30013"/>
        <dbReference type="ChEBI" id="CHEBI:30616"/>
        <dbReference type="ChEBI" id="CHEBI:61977"/>
        <dbReference type="ChEBI" id="CHEBI:456216"/>
        <dbReference type="EC" id="2.7.11.25"/>
    </reaction>
</comment>
<evidence type="ECO:0000256" key="8">
    <source>
        <dbReference type="ARBA" id="ARBA00022741"/>
    </source>
</evidence>
<dbReference type="GO" id="GO:0007249">
    <property type="term" value="P:canonical NF-kappaB signal transduction"/>
    <property type="evidence" value="ECO:0007669"/>
    <property type="project" value="TreeGrafter"/>
</dbReference>
<keyword evidence="10 17" id="KW-0067">ATP-binding</keyword>
<keyword evidence="11" id="KW-0832">Ubl conjugation</keyword>
<dbReference type="RefSeq" id="XP_044302861.1">
    <property type="nucleotide sequence ID" value="XM_044446926.1"/>
</dbReference>
<dbReference type="PROSITE" id="PS00108">
    <property type="entry name" value="PROTEIN_KINASE_ST"/>
    <property type="match status" value="1"/>
</dbReference>
<evidence type="ECO:0000256" key="12">
    <source>
        <dbReference type="ARBA" id="ARBA00047559"/>
    </source>
</evidence>
<dbReference type="GO" id="GO:0005737">
    <property type="term" value="C:cytoplasm"/>
    <property type="evidence" value="ECO:0007669"/>
    <property type="project" value="UniProtKB-SubCell"/>
</dbReference>
<keyword evidence="7" id="KW-0808">Transferase</keyword>
<feature type="region of interest" description="Disordered" evidence="18">
    <location>
        <begin position="135"/>
        <end position="174"/>
    </location>
</feature>
<dbReference type="Pfam" id="PF00069">
    <property type="entry name" value="Pkinase"/>
    <property type="match status" value="1"/>
</dbReference>
<dbReference type="Proteomes" id="UP000694545">
    <property type="component" value="Unplaced"/>
</dbReference>
<dbReference type="SUPFAM" id="SSF56112">
    <property type="entry name" value="Protein kinase-like (PK-like)"/>
    <property type="match status" value="1"/>
</dbReference>
<comment type="subcellular location">
    <subcellularLocation>
        <location evidence="1">Cytoplasm</location>
    </subcellularLocation>
</comment>
<evidence type="ECO:0000313" key="20">
    <source>
        <dbReference type="Ensembl" id="ENSVKKP00000021479.1"/>
    </source>
</evidence>
<evidence type="ECO:0000256" key="18">
    <source>
        <dbReference type="SAM" id="MobiDB-lite"/>
    </source>
</evidence>
<dbReference type="FunFam" id="1.10.510.10:FF:000383">
    <property type="entry name" value="Mitogen-activated protein kinase kinase kinase 14"/>
    <property type="match status" value="1"/>
</dbReference>
<evidence type="ECO:0000256" key="5">
    <source>
        <dbReference type="ARBA" id="ARBA00022527"/>
    </source>
</evidence>
<dbReference type="RefSeq" id="XP_044302862.1">
    <property type="nucleotide sequence ID" value="XM_044446927.1"/>
</dbReference>
<feature type="compositionally biased region" description="Basic residues" evidence="18">
    <location>
        <begin position="135"/>
        <end position="151"/>
    </location>
</feature>
<comment type="catalytic activity">
    <reaction evidence="13">
        <text>L-seryl-[protein] + ATP = O-phospho-L-seryl-[protein] + ADP + H(+)</text>
        <dbReference type="Rhea" id="RHEA:17989"/>
        <dbReference type="Rhea" id="RHEA-COMP:9863"/>
        <dbReference type="Rhea" id="RHEA-COMP:11604"/>
        <dbReference type="ChEBI" id="CHEBI:15378"/>
        <dbReference type="ChEBI" id="CHEBI:29999"/>
        <dbReference type="ChEBI" id="CHEBI:30616"/>
        <dbReference type="ChEBI" id="CHEBI:83421"/>
        <dbReference type="ChEBI" id="CHEBI:456216"/>
        <dbReference type="EC" id="2.7.11.25"/>
    </reaction>
</comment>
<organism evidence="20 21">
    <name type="scientific">Varanus komodoensis</name>
    <name type="common">Komodo dragon</name>
    <dbReference type="NCBI Taxonomy" id="61221"/>
    <lineage>
        <taxon>Eukaryota</taxon>
        <taxon>Metazoa</taxon>
        <taxon>Chordata</taxon>
        <taxon>Craniata</taxon>
        <taxon>Vertebrata</taxon>
        <taxon>Euteleostomi</taxon>
        <taxon>Lepidosauria</taxon>
        <taxon>Squamata</taxon>
        <taxon>Bifurcata</taxon>
        <taxon>Unidentata</taxon>
        <taxon>Episquamata</taxon>
        <taxon>Toxicofera</taxon>
        <taxon>Anguimorpha</taxon>
        <taxon>Paleoanguimorpha</taxon>
        <taxon>Varanoidea</taxon>
        <taxon>Varanidae</taxon>
        <taxon>Varanus</taxon>
    </lineage>
</organism>
<dbReference type="FunFam" id="3.30.200.20:FF:000326">
    <property type="entry name" value="Mitogen-activated protein kinase kinase kinase 14"/>
    <property type="match status" value="1"/>
</dbReference>
<dbReference type="PROSITE" id="PS00107">
    <property type="entry name" value="PROTEIN_KINASE_ATP"/>
    <property type="match status" value="1"/>
</dbReference>
<evidence type="ECO:0000256" key="9">
    <source>
        <dbReference type="ARBA" id="ARBA00022777"/>
    </source>
</evidence>
<dbReference type="InterPro" id="IPR000719">
    <property type="entry name" value="Prot_kinase_dom"/>
</dbReference>
<evidence type="ECO:0000256" key="17">
    <source>
        <dbReference type="PROSITE-ProRule" id="PRU10141"/>
    </source>
</evidence>
<dbReference type="InterPro" id="IPR011009">
    <property type="entry name" value="Kinase-like_dom_sf"/>
</dbReference>
<dbReference type="AlphaFoldDB" id="A0A8D2LFU5"/>
<dbReference type="InterPro" id="IPR050538">
    <property type="entry name" value="MAP_kinase_kinase_kinase"/>
</dbReference>
<accession>A0A8D2LFU5</accession>
<dbReference type="GO" id="GO:0038061">
    <property type="term" value="P:non-canonical NF-kappaB signal transduction"/>
    <property type="evidence" value="ECO:0007669"/>
    <property type="project" value="UniProtKB-ARBA"/>
</dbReference>
<evidence type="ECO:0000256" key="13">
    <source>
        <dbReference type="ARBA" id="ARBA00048329"/>
    </source>
</evidence>
<keyword evidence="6" id="KW-0597">Phosphoprotein</keyword>
<dbReference type="EC" id="2.7.11.25" evidence="3"/>
<evidence type="ECO:0000256" key="14">
    <source>
        <dbReference type="ARBA" id="ARBA00069017"/>
    </source>
</evidence>
<comment type="similarity">
    <text evidence="2">Belongs to the protein kinase superfamily. STE Ser/Thr protein kinase family. MAP kinase kinase kinase subfamily.</text>
</comment>
<evidence type="ECO:0000259" key="19">
    <source>
        <dbReference type="PROSITE" id="PS50011"/>
    </source>
</evidence>
<evidence type="ECO:0000256" key="16">
    <source>
        <dbReference type="ARBA" id="ARBA00081622"/>
    </source>
</evidence>
<dbReference type="OrthoDB" id="5836549at2759"/>